<dbReference type="EMBL" id="JXJN01016973">
    <property type="status" value="NOT_ANNOTATED_CDS"/>
    <property type="molecule type" value="Genomic_DNA"/>
</dbReference>
<dbReference type="PANTHER" id="PTHR15901">
    <property type="entry name" value="TESTICULAR HAPLOID EXPRESSED GENE PROTEIN"/>
    <property type="match status" value="1"/>
</dbReference>
<reference evidence="2" key="2">
    <citation type="submission" date="2020-05" db="UniProtKB">
        <authorList>
            <consortium name="EnsemblMetazoa"/>
        </authorList>
    </citation>
    <scope>IDENTIFICATION</scope>
    <source>
        <strain evidence="2">IAEA</strain>
    </source>
</reference>
<dbReference type="EnsemblMetazoa" id="GPPI034848-RA">
    <property type="protein sequence ID" value="GPPI034848-PA"/>
    <property type="gene ID" value="GPPI034848"/>
</dbReference>
<dbReference type="InterPro" id="IPR042401">
    <property type="entry name" value="SPMAP2-like"/>
</dbReference>
<dbReference type="AlphaFoldDB" id="A0A1B0BMJ4"/>
<reference evidence="3" key="1">
    <citation type="submission" date="2015-01" db="EMBL/GenBank/DDBJ databases">
        <authorList>
            <person name="Aksoy S."/>
            <person name="Warren W."/>
            <person name="Wilson R.K."/>
        </authorList>
    </citation>
    <scope>NUCLEOTIDE SEQUENCE [LARGE SCALE GENOMIC DNA]</scope>
    <source>
        <strain evidence="3">IAEA</strain>
    </source>
</reference>
<dbReference type="InterPro" id="IPR006623">
    <property type="entry name" value="THEG"/>
</dbReference>
<name>A0A1B0BMJ4_9MUSC</name>
<dbReference type="VEuPathDB" id="VectorBase:GPPI034848"/>
<dbReference type="PANTHER" id="PTHR15901:SF16">
    <property type="entry name" value="TESTICULAR HAPLOID EXPRESSED GENE PROTEIN"/>
    <property type="match status" value="1"/>
</dbReference>
<sequence>MKMLKRSAASCFRICRLPNCIWNDIACSYATLLEKHIKSLTRRQRLWHLAKPREYTPKFGQYQKPFFEALQHPKTTIIRTYENERESTRTIHLAYPKVSRLSILKHHTSYSSFVPQRKENVDRLIKKSLLSLYSHLSKAKLPPEQKTQIVQNIEENLKYVEGLAIPKKDHSEIVTDRPPPSTKKRRLRFRKPPLVEFNRPKKEQKPHVKRIDTLSRPKMYYTAEQKEWQLTPALKKYTPSSRLKNMAQPKNLLMYYRSQSVEKRIARTALRYEATDRIKQLAKSKRHYNRKHDGLKSSSAISPNALKAIATERTIRLAKPKIIIDMNTKSEPFKVRRRALRAHANEYIRNLAIPKHVRTKYMAPLYY</sequence>
<keyword evidence="1" id="KW-0677">Repeat</keyword>
<evidence type="ECO:0000256" key="1">
    <source>
        <dbReference type="ARBA" id="ARBA00022737"/>
    </source>
</evidence>
<evidence type="ECO:0000313" key="3">
    <source>
        <dbReference type="Proteomes" id="UP000092460"/>
    </source>
</evidence>
<evidence type="ECO:0000313" key="2">
    <source>
        <dbReference type="EnsemblMetazoa" id="GPPI034848-PA"/>
    </source>
</evidence>
<dbReference type="Pfam" id="PF14912">
    <property type="entry name" value="THEG"/>
    <property type="match status" value="2"/>
</dbReference>
<keyword evidence="3" id="KW-1185">Reference proteome</keyword>
<protein>
    <recommendedName>
        <fullName evidence="4">Testicular haploid expressed protein</fullName>
    </recommendedName>
</protein>
<proteinExistence type="predicted"/>
<dbReference type="SMART" id="SM00705">
    <property type="entry name" value="THEG"/>
    <property type="match status" value="7"/>
</dbReference>
<dbReference type="Proteomes" id="UP000092460">
    <property type="component" value="Unassembled WGS sequence"/>
</dbReference>
<evidence type="ECO:0008006" key="4">
    <source>
        <dbReference type="Google" id="ProtNLM"/>
    </source>
</evidence>
<organism evidence="2 3">
    <name type="scientific">Glossina palpalis gambiensis</name>
    <dbReference type="NCBI Taxonomy" id="67801"/>
    <lineage>
        <taxon>Eukaryota</taxon>
        <taxon>Metazoa</taxon>
        <taxon>Ecdysozoa</taxon>
        <taxon>Arthropoda</taxon>
        <taxon>Hexapoda</taxon>
        <taxon>Insecta</taxon>
        <taxon>Pterygota</taxon>
        <taxon>Neoptera</taxon>
        <taxon>Endopterygota</taxon>
        <taxon>Diptera</taxon>
        <taxon>Brachycera</taxon>
        <taxon>Muscomorpha</taxon>
        <taxon>Hippoboscoidea</taxon>
        <taxon>Glossinidae</taxon>
        <taxon>Glossina</taxon>
    </lineage>
</organism>
<accession>A0A1B0BMJ4</accession>